<dbReference type="Gene3D" id="3.40.630.30">
    <property type="match status" value="1"/>
</dbReference>
<proteinExistence type="predicted"/>
<gene>
    <name evidence="4" type="ORF">HYS17_04950</name>
</gene>
<evidence type="ECO:0000313" key="4">
    <source>
        <dbReference type="EMBL" id="QQG37113.1"/>
    </source>
</evidence>
<evidence type="ECO:0000259" key="3">
    <source>
        <dbReference type="PROSITE" id="PS51186"/>
    </source>
</evidence>
<dbReference type="InterPro" id="IPR050832">
    <property type="entry name" value="Bact_Acetyltransf"/>
</dbReference>
<dbReference type="InterPro" id="IPR000182">
    <property type="entry name" value="GNAT_dom"/>
</dbReference>
<name>A0A7T5UIW4_9BACT</name>
<dbReference type="EMBL" id="CP066681">
    <property type="protein sequence ID" value="QQG37113.1"/>
    <property type="molecule type" value="Genomic_DNA"/>
</dbReference>
<keyword evidence="2" id="KW-0012">Acyltransferase</keyword>
<dbReference type="Proteomes" id="UP000595362">
    <property type="component" value="Chromosome"/>
</dbReference>
<dbReference type="CDD" id="cd04301">
    <property type="entry name" value="NAT_SF"/>
    <property type="match status" value="1"/>
</dbReference>
<dbReference type="SUPFAM" id="SSF55729">
    <property type="entry name" value="Acyl-CoA N-acyltransferases (Nat)"/>
    <property type="match status" value="1"/>
</dbReference>
<accession>A0A7T5UIW4</accession>
<evidence type="ECO:0000256" key="1">
    <source>
        <dbReference type="ARBA" id="ARBA00022679"/>
    </source>
</evidence>
<reference evidence="4 5" key="1">
    <citation type="submission" date="2020-07" db="EMBL/GenBank/DDBJ databases">
        <title>Huge and variable diversity of episymbiotic CPR bacteria and DPANN archaea in groundwater ecosystems.</title>
        <authorList>
            <person name="He C.Y."/>
            <person name="Keren R."/>
            <person name="Whittaker M."/>
            <person name="Farag I.F."/>
            <person name="Doudna J."/>
            <person name="Cate J.H.D."/>
            <person name="Banfield J.F."/>
        </authorList>
    </citation>
    <scope>NUCLEOTIDE SEQUENCE [LARGE SCALE GENOMIC DNA]</scope>
    <source>
        <strain evidence="4">NC_groundwater_70_Ag_B-0.1um_54_66</strain>
    </source>
</reference>
<feature type="domain" description="N-acetyltransferase" evidence="3">
    <location>
        <begin position="6"/>
        <end position="154"/>
    </location>
</feature>
<sequence length="169" mass="19284">MTDPRPQIDMAKNEDLQALKRLAPESEAAYFEKCLQEQEEGRRLIFLAWVEENPAGYVFLNRRPRYQPFRRLDIPEIQDLYVAPPYRRQGIGEALVKACERQVLKEGCAQIGIAVGLHAGFGAAQRLYVRLGYMPDGGGVTYDREPVRTGEMRPVDDDLTLMLVRDMTP</sequence>
<evidence type="ECO:0000313" key="5">
    <source>
        <dbReference type="Proteomes" id="UP000595362"/>
    </source>
</evidence>
<dbReference type="Pfam" id="PF00583">
    <property type="entry name" value="Acetyltransf_1"/>
    <property type="match status" value="1"/>
</dbReference>
<dbReference type="AlphaFoldDB" id="A0A7T5UIW4"/>
<keyword evidence="1 4" id="KW-0808">Transferase</keyword>
<dbReference type="PROSITE" id="PS51186">
    <property type="entry name" value="GNAT"/>
    <property type="match status" value="1"/>
</dbReference>
<organism evidence="4 5">
    <name type="scientific">Micavibrio aeruginosavorus</name>
    <dbReference type="NCBI Taxonomy" id="349221"/>
    <lineage>
        <taxon>Bacteria</taxon>
        <taxon>Pseudomonadati</taxon>
        <taxon>Bdellovibrionota</taxon>
        <taxon>Bdellovibrionia</taxon>
        <taxon>Bdellovibrionales</taxon>
        <taxon>Pseudobdellovibrionaceae</taxon>
        <taxon>Micavibrio</taxon>
    </lineage>
</organism>
<dbReference type="PANTHER" id="PTHR43877">
    <property type="entry name" value="AMINOALKYLPHOSPHONATE N-ACETYLTRANSFERASE-RELATED-RELATED"/>
    <property type="match status" value="1"/>
</dbReference>
<evidence type="ECO:0000256" key="2">
    <source>
        <dbReference type="ARBA" id="ARBA00023315"/>
    </source>
</evidence>
<protein>
    <submittedName>
        <fullName evidence="4">GNAT family N-acetyltransferase</fullName>
    </submittedName>
</protein>
<dbReference type="GO" id="GO:0016747">
    <property type="term" value="F:acyltransferase activity, transferring groups other than amino-acyl groups"/>
    <property type="evidence" value="ECO:0007669"/>
    <property type="project" value="InterPro"/>
</dbReference>
<dbReference type="InterPro" id="IPR016181">
    <property type="entry name" value="Acyl_CoA_acyltransferase"/>
</dbReference>